<dbReference type="Gene3D" id="3.40.190.10">
    <property type="entry name" value="Periplasmic binding protein-like II"/>
    <property type="match status" value="1"/>
</dbReference>
<sequence length="309" mass="31156">MVGLPRGGLAQGAPARVLTGASPGSIPDVIARRYAEQIAAQLGRPVVVENRAGAAGRVAVGALRQAPADGSTLLLAAGAVASIYPFLFRELGYEPDADLRPVSIAAEATLGLAVGPAVPGTVRDLIGLCDWGRANASAANFGSPGVGSLPHLLPAKLFAEAGVEATHVPYPGGPPAVADLLAGRIAVLALPEGLLREHHAAGRVRVLATSGPGRSAFLPEVPSAAEQGFPGLVMGEWFGFFLPGGASPALAESTAEAIREAEAKPALRAAFATMAMVPAAGTPAAMTARIAQERPAWQAFLAASGIRAD</sequence>
<dbReference type="PANTHER" id="PTHR42928">
    <property type="entry name" value="TRICARBOXYLATE-BINDING PROTEIN"/>
    <property type="match status" value="1"/>
</dbReference>
<evidence type="ECO:0000313" key="3">
    <source>
        <dbReference type="Proteomes" id="UP000680815"/>
    </source>
</evidence>
<reference evidence="2 3" key="1">
    <citation type="submission" date="2021-03" db="EMBL/GenBank/DDBJ databases">
        <authorList>
            <person name="So Y."/>
        </authorList>
    </citation>
    <scope>NUCLEOTIDE SEQUENCE [LARGE SCALE GENOMIC DNA]</scope>
    <source>
        <strain evidence="2 3">PWR1</strain>
    </source>
</reference>
<dbReference type="PANTHER" id="PTHR42928:SF5">
    <property type="entry name" value="BLR1237 PROTEIN"/>
    <property type="match status" value="1"/>
</dbReference>
<protein>
    <recommendedName>
        <fullName evidence="4">Tripartite tricarboxylate transporter substrate binding protein</fullName>
    </recommendedName>
</protein>
<dbReference type="InterPro" id="IPR042100">
    <property type="entry name" value="Bug_dom1"/>
</dbReference>
<evidence type="ECO:0000256" key="1">
    <source>
        <dbReference type="ARBA" id="ARBA00006987"/>
    </source>
</evidence>
<dbReference type="Proteomes" id="UP000680815">
    <property type="component" value="Unassembled WGS sequence"/>
</dbReference>
<proteinExistence type="inferred from homology"/>
<dbReference type="SUPFAM" id="SSF53850">
    <property type="entry name" value="Periplasmic binding protein-like II"/>
    <property type="match status" value="1"/>
</dbReference>
<evidence type="ECO:0008006" key="4">
    <source>
        <dbReference type="Google" id="ProtNLM"/>
    </source>
</evidence>
<dbReference type="EMBL" id="JAGIYZ010000014">
    <property type="protein sequence ID" value="MBP0465205.1"/>
    <property type="molecule type" value="Genomic_DNA"/>
</dbReference>
<dbReference type="Gene3D" id="3.40.190.150">
    <property type="entry name" value="Bordetella uptake gene, domain 1"/>
    <property type="match status" value="1"/>
</dbReference>
<dbReference type="RefSeq" id="WP_209352598.1">
    <property type="nucleotide sequence ID" value="NZ_JAGIYZ010000014.1"/>
</dbReference>
<keyword evidence="3" id="KW-1185">Reference proteome</keyword>
<organism evidence="2 3">
    <name type="scientific">Roseomonas nitratireducens</name>
    <dbReference type="NCBI Taxonomy" id="2820810"/>
    <lineage>
        <taxon>Bacteria</taxon>
        <taxon>Pseudomonadati</taxon>
        <taxon>Pseudomonadota</taxon>
        <taxon>Alphaproteobacteria</taxon>
        <taxon>Acetobacterales</taxon>
        <taxon>Roseomonadaceae</taxon>
        <taxon>Roseomonas</taxon>
    </lineage>
</organism>
<name>A0ABS4AV14_9PROT</name>
<dbReference type="InterPro" id="IPR005064">
    <property type="entry name" value="BUG"/>
</dbReference>
<dbReference type="Pfam" id="PF03401">
    <property type="entry name" value="TctC"/>
    <property type="match status" value="1"/>
</dbReference>
<evidence type="ECO:0000313" key="2">
    <source>
        <dbReference type="EMBL" id="MBP0465205.1"/>
    </source>
</evidence>
<comment type="caution">
    <text evidence="2">The sequence shown here is derived from an EMBL/GenBank/DDBJ whole genome shotgun (WGS) entry which is preliminary data.</text>
</comment>
<gene>
    <name evidence="2" type="ORF">J5Y09_14865</name>
</gene>
<comment type="similarity">
    <text evidence="1">Belongs to the UPF0065 (bug) family.</text>
</comment>
<accession>A0ABS4AV14</accession>